<evidence type="ECO:0000313" key="1">
    <source>
        <dbReference type="EMBL" id="AAQ19128.1"/>
    </source>
</evidence>
<reference evidence="1" key="1">
    <citation type="journal article" date="2004" name="Infect. Immun.">
        <title>Evidence for a hybrid genomic island in verocytotoxin-producing Escherichia coli CL3 (serotype O113:H21) containing segments of EDL933 (serotype O157:H7) O islands 122 and 48.</title>
        <authorList>
            <person name="Shen S."/>
            <person name="Mascarenhas M."/>
            <person name="Rahn K."/>
            <person name="Kaper J.B."/>
            <person name="Karmal M.A."/>
        </authorList>
    </citation>
    <scope>NUCLEOTIDE SEQUENCE</scope>
    <source>
        <strain evidence="1">CL3</strain>
    </source>
</reference>
<sequence length="74" mass="7915">MNVENNQLGGSEWLQTEKAREHGAYVLSCSDNPSGEACKRGQAEHKAYAAALATGGCYQGVPKLCGYLVPEQMP</sequence>
<dbReference type="EMBL" id="AY275838">
    <property type="protein sequence ID" value="AAQ19128.1"/>
    <property type="molecule type" value="Genomic_DNA"/>
</dbReference>
<protein>
    <submittedName>
        <fullName evidence="1">Putative adhesin-like factor</fullName>
    </submittedName>
</protein>
<organism evidence="1">
    <name type="scientific">Escherichia coli</name>
    <dbReference type="NCBI Taxonomy" id="562"/>
    <lineage>
        <taxon>Bacteria</taxon>
        <taxon>Pseudomonadati</taxon>
        <taxon>Pseudomonadota</taxon>
        <taxon>Gammaproteobacteria</taxon>
        <taxon>Enterobacterales</taxon>
        <taxon>Enterobacteriaceae</taxon>
        <taxon>Escherichia</taxon>
    </lineage>
</organism>
<dbReference type="AlphaFoldDB" id="Q6WPM2"/>
<gene>
    <name evidence="1" type="primary">S5</name>
</gene>
<name>Q6WPM2_ECOLX</name>
<proteinExistence type="predicted"/>
<accession>Q6WPM2</accession>